<comment type="caution">
    <text evidence="3">The sequence shown here is derived from an EMBL/GenBank/DDBJ whole genome shotgun (WGS) entry which is preliminary data.</text>
</comment>
<keyword evidence="4" id="KW-1185">Reference proteome</keyword>
<dbReference type="EMBL" id="PXOG01000228">
    <property type="protein sequence ID" value="RGP65913.1"/>
    <property type="molecule type" value="Genomic_DNA"/>
</dbReference>
<dbReference type="OrthoDB" id="10406982at2759"/>
<feature type="chain" id="PRO_5017273801" evidence="2">
    <location>
        <begin position="20"/>
        <end position="255"/>
    </location>
</feature>
<feature type="compositionally biased region" description="Low complexity" evidence="1">
    <location>
        <begin position="198"/>
        <end position="207"/>
    </location>
</feature>
<sequence length="255" mass="27164">MRMLLLLVVHSAFAFPANWNETVSCPRDALYSSLTEDGGEFCSSVLEGNHCGAGYSTPAEYVQYNQTRIASYCACIITSSDVLTTSSKSSGATTQDNSFTVEYSYTWTTEGETSASVGQPASGTYPEITTTELVETTSGSWNQTQSDLTTSTETTGDAVGTSLYTNTSNPATETLEETSSESANSGNTTTGFPVNTHSSISKSSSWSQNQTSGINTTSSFTQAANQTCFWNGFAFSKCAIADNSTNHELFDLVEP</sequence>
<feature type="compositionally biased region" description="Low complexity" evidence="1">
    <location>
        <begin position="143"/>
        <end position="155"/>
    </location>
</feature>
<evidence type="ECO:0000313" key="4">
    <source>
        <dbReference type="Proteomes" id="UP000266234"/>
    </source>
</evidence>
<evidence type="ECO:0000256" key="1">
    <source>
        <dbReference type="SAM" id="MobiDB-lite"/>
    </source>
</evidence>
<feature type="signal peptide" evidence="2">
    <location>
        <begin position="1"/>
        <end position="19"/>
    </location>
</feature>
<evidence type="ECO:0000313" key="3">
    <source>
        <dbReference type="EMBL" id="RGP65913.1"/>
    </source>
</evidence>
<gene>
    <name evidence="3" type="ORF">FLONG3_9045</name>
</gene>
<dbReference type="Proteomes" id="UP000266234">
    <property type="component" value="Unassembled WGS sequence"/>
</dbReference>
<organism evidence="3 4">
    <name type="scientific">Fusarium longipes</name>
    <dbReference type="NCBI Taxonomy" id="694270"/>
    <lineage>
        <taxon>Eukaryota</taxon>
        <taxon>Fungi</taxon>
        <taxon>Dikarya</taxon>
        <taxon>Ascomycota</taxon>
        <taxon>Pezizomycotina</taxon>
        <taxon>Sordariomycetes</taxon>
        <taxon>Hypocreomycetidae</taxon>
        <taxon>Hypocreales</taxon>
        <taxon>Nectriaceae</taxon>
        <taxon>Fusarium</taxon>
    </lineage>
</organism>
<dbReference type="AlphaFoldDB" id="A0A395S0I0"/>
<reference evidence="3 4" key="1">
    <citation type="journal article" date="2018" name="PLoS Pathog.">
        <title>Evolution of structural diversity of trichothecenes, a family of toxins produced by plant pathogenic and entomopathogenic fungi.</title>
        <authorList>
            <person name="Proctor R.H."/>
            <person name="McCormick S.P."/>
            <person name="Kim H.S."/>
            <person name="Cardoza R.E."/>
            <person name="Stanley A.M."/>
            <person name="Lindo L."/>
            <person name="Kelly A."/>
            <person name="Brown D.W."/>
            <person name="Lee T."/>
            <person name="Vaughan M.M."/>
            <person name="Alexander N.J."/>
            <person name="Busman M."/>
            <person name="Gutierrez S."/>
        </authorList>
    </citation>
    <scope>NUCLEOTIDE SEQUENCE [LARGE SCALE GENOMIC DNA]</scope>
    <source>
        <strain evidence="3 4">NRRL 20695</strain>
    </source>
</reference>
<keyword evidence="2" id="KW-0732">Signal</keyword>
<proteinExistence type="predicted"/>
<feature type="compositionally biased region" description="Polar residues" evidence="1">
    <location>
        <begin position="162"/>
        <end position="171"/>
    </location>
</feature>
<name>A0A395S0I0_9HYPO</name>
<protein>
    <submittedName>
        <fullName evidence="3">Uncharacterized protein</fullName>
    </submittedName>
</protein>
<feature type="region of interest" description="Disordered" evidence="1">
    <location>
        <begin position="136"/>
        <end position="213"/>
    </location>
</feature>
<dbReference type="STRING" id="694270.A0A395S0I0"/>
<feature type="compositionally biased region" description="Polar residues" evidence="1">
    <location>
        <begin position="183"/>
        <end position="197"/>
    </location>
</feature>
<evidence type="ECO:0000256" key="2">
    <source>
        <dbReference type="SAM" id="SignalP"/>
    </source>
</evidence>
<accession>A0A395S0I0</accession>